<dbReference type="Gene3D" id="2.60.120.620">
    <property type="entry name" value="q2cbj1_9rhob like domain"/>
    <property type="match status" value="1"/>
</dbReference>
<evidence type="ECO:0000256" key="2">
    <source>
        <dbReference type="ARBA" id="ARBA00004648"/>
    </source>
</evidence>
<dbReference type="PANTHER" id="PTHR10869:SF247">
    <property type="entry name" value="FE2OG DIOXYGENASE DOMAIN-CONTAINING PROTEIN"/>
    <property type="match status" value="1"/>
</dbReference>
<evidence type="ECO:0000259" key="9">
    <source>
        <dbReference type="SMART" id="SM00702"/>
    </source>
</evidence>
<dbReference type="GO" id="GO:0031418">
    <property type="term" value="F:L-ascorbic acid binding"/>
    <property type="evidence" value="ECO:0007669"/>
    <property type="project" value="InterPro"/>
</dbReference>
<dbReference type="SMART" id="SM00702">
    <property type="entry name" value="P4Hc"/>
    <property type="match status" value="1"/>
</dbReference>
<dbReference type="GO" id="GO:0004656">
    <property type="term" value="F:procollagen-proline 4-dioxygenase activity"/>
    <property type="evidence" value="ECO:0007669"/>
    <property type="project" value="UniProtKB-EC"/>
</dbReference>
<proteinExistence type="predicted"/>
<evidence type="ECO:0000256" key="5">
    <source>
        <dbReference type="ARBA" id="ARBA00023002"/>
    </source>
</evidence>
<organism evidence="10 11">
    <name type="scientific">Edaphochlamys debaryana</name>
    <dbReference type="NCBI Taxonomy" id="47281"/>
    <lineage>
        <taxon>Eukaryota</taxon>
        <taxon>Viridiplantae</taxon>
        <taxon>Chlorophyta</taxon>
        <taxon>core chlorophytes</taxon>
        <taxon>Chlorophyceae</taxon>
        <taxon>CS clade</taxon>
        <taxon>Chlamydomonadales</taxon>
        <taxon>Chlamydomonadales incertae sedis</taxon>
        <taxon>Edaphochlamys</taxon>
    </lineage>
</organism>
<dbReference type="PANTHER" id="PTHR10869">
    <property type="entry name" value="PROLYL 4-HYDROXYLASE ALPHA SUBUNIT"/>
    <property type="match status" value="1"/>
</dbReference>
<gene>
    <name evidence="10" type="ORF">HYH03_008432</name>
</gene>
<accession>A0A835Y378</accession>
<evidence type="ECO:0000313" key="10">
    <source>
        <dbReference type="EMBL" id="KAG2493296.1"/>
    </source>
</evidence>
<dbReference type="FunFam" id="2.60.120.620:FF:000020">
    <property type="entry name" value="Unplaced genomic scaffold supercont2.4, whole genome shotgun sequence"/>
    <property type="match status" value="1"/>
</dbReference>
<reference evidence="10" key="1">
    <citation type="journal article" date="2020" name="bioRxiv">
        <title>Comparative genomics of Chlamydomonas.</title>
        <authorList>
            <person name="Craig R.J."/>
            <person name="Hasan A.R."/>
            <person name="Ness R.W."/>
            <person name="Keightley P.D."/>
        </authorList>
    </citation>
    <scope>NUCLEOTIDE SEQUENCE</scope>
    <source>
        <strain evidence="10">CCAP 11/70</strain>
    </source>
</reference>
<feature type="region of interest" description="Disordered" evidence="8">
    <location>
        <begin position="1"/>
        <end position="26"/>
    </location>
</feature>
<feature type="region of interest" description="Disordered" evidence="8">
    <location>
        <begin position="170"/>
        <end position="194"/>
    </location>
</feature>
<evidence type="ECO:0000256" key="4">
    <source>
        <dbReference type="ARBA" id="ARBA00022964"/>
    </source>
</evidence>
<dbReference type="EMBL" id="JAEHOE010000038">
    <property type="protein sequence ID" value="KAG2493296.1"/>
    <property type="molecule type" value="Genomic_DNA"/>
</dbReference>
<keyword evidence="5" id="KW-0560">Oxidoreductase</keyword>
<sequence length="527" mass="54258">MGKTLKKQRKQAAKAAEEEAAKSGGVSGGNNVLAVIAKRLKYKLPANPKKKIKLTPLITEALNAHAWDDAATLLGVLEKAQDAGGEGVEIPKLGAVMRWVRAADLAGTEAIAAKLLAGVMRVAAGPQPHPAAAVPAVPAARAEGEGGEEHEDGAAKAAIPVRRFPPWVGPPAAEGINPPPQGGDAEGGEGAGAKALGPYKGRFGVVPLPPEYAGTNTNASTAPNPVAGAAAGTTALPHIAKDLKMYCTEPGTIQWADNASRPPVQRVEVPHVPGAFCLVGALSRHECAQIIACAEEMGYTVDPDYVMSASARAGAAGAGVSAHNASAARNGGSGGGERGAAGCVWLADESLQGPLYERVAHLLPQRLCGGDLAGLNCRWRLYRYDKGSVYRPHVDGAWPGSGIKDGKYEFDAFGDRWSRLTFLVYLNDGFEGGCTTYYTPAQPGSGACLEAHSVKPVCGNIMVFPHGDTMGSLVHEGAAVTSGSKYVIRTEVLYKLAPGVTAGGAGAPQAAMPVPVPFKRRDGAAKA</sequence>
<comment type="subcellular location">
    <subcellularLocation>
        <location evidence="2">Endoplasmic reticulum membrane</location>
        <topology evidence="2">Single-pass type II membrane protein</topology>
    </subcellularLocation>
</comment>
<dbReference type="OrthoDB" id="69177at2759"/>
<feature type="domain" description="Prolyl 4-hydroxylase alpha subunit" evidence="9">
    <location>
        <begin position="273"/>
        <end position="493"/>
    </location>
</feature>
<dbReference type="InterPro" id="IPR045054">
    <property type="entry name" value="P4HA-like"/>
</dbReference>
<evidence type="ECO:0000256" key="8">
    <source>
        <dbReference type="SAM" id="MobiDB-lite"/>
    </source>
</evidence>
<dbReference type="AlphaFoldDB" id="A0A835Y378"/>
<comment type="catalytic activity">
    <reaction evidence="7">
        <text>L-prolyl-[collagen] + 2-oxoglutarate + O2 = trans-4-hydroxy-L-prolyl-[collagen] + succinate + CO2</text>
        <dbReference type="Rhea" id="RHEA:18945"/>
        <dbReference type="Rhea" id="RHEA-COMP:11676"/>
        <dbReference type="Rhea" id="RHEA-COMP:11680"/>
        <dbReference type="ChEBI" id="CHEBI:15379"/>
        <dbReference type="ChEBI" id="CHEBI:16526"/>
        <dbReference type="ChEBI" id="CHEBI:16810"/>
        <dbReference type="ChEBI" id="CHEBI:30031"/>
        <dbReference type="ChEBI" id="CHEBI:50342"/>
        <dbReference type="ChEBI" id="CHEBI:61965"/>
        <dbReference type="EC" id="1.14.11.2"/>
    </reaction>
</comment>
<name>A0A835Y378_9CHLO</name>
<dbReference type="InterPro" id="IPR006620">
    <property type="entry name" value="Pro_4_hyd_alph"/>
</dbReference>
<feature type="compositionally biased region" description="Basic residues" evidence="8">
    <location>
        <begin position="1"/>
        <end position="12"/>
    </location>
</feature>
<evidence type="ECO:0000256" key="1">
    <source>
        <dbReference type="ARBA" id="ARBA00001961"/>
    </source>
</evidence>
<evidence type="ECO:0000256" key="7">
    <source>
        <dbReference type="ARBA" id="ARBA00049169"/>
    </source>
</evidence>
<dbReference type="Pfam" id="PF13640">
    <property type="entry name" value="2OG-FeII_Oxy_3"/>
    <property type="match status" value="1"/>
</dbReference>
<comment type="caution">
    <text evidence="10">The sequence shown here is derived from an EMBL/GenBank/DDBJ whole genome shotgun (WGS) entry which is preliminary data.</text>
</comment>
<evidence type="ECO:0000256" key="3">
    <source>
        <dbReference type="ARBA" id="ARBA00022723"/>
    </source>
</evidence>
<keyword evidence="6" id="KW-0408">Iron</keyword>
<keyword evidence="11" id="KW-1185">Reference proteome</keyword>
<dbReference type="GO" id="GO:0005789">
    <property type="term" value="C:endoplasmic reticulum membrane"/>
    <property type="evidence" value="ECO:0007669"/>
    <property type="project" value="UniProtKB-SubCell"/>
</dbReference>
<dbReference type="GO" id="GO:0005506">
    <property type="term" value="F:iron ion binding"/>
    <property type="evidence" value="ECO:0007669"/>
    <property type="project" value="InterPro"/>
</dbReference>
<protein>
    <recommendedName>
        <fullName evidence="9">Prolyl 4-hydroxylase alpha subunit domain-containing protein</fullName>
    </recommendedName>
</protein>
<evidence type="ECO:0000313" key="11">
    <source>
        <dbReference type="Proteomes" id="UP000612055"/>
    </source>
</evidence>
<comment type="cofactor">
    <cofactor evidence="1">
        <name>L-ascorbate</name>
        <dbReference type="ChEBI" id="CHEBI:38290"/>
    </cofactor>
</comment>
<dbReference type="InterPro" id="IPR044862">
    <property type="entry name" value="Pro_4_hyd_alph_FE2OG_OXY"/>
</dbReference>
<evidence type="ECO:0000256" key="6">
    <source>
        <dbReference type="ARBA" id="ARBA00023004"/>
    </source>
</evidence>
<keyword evidence="4" id="KW-0223">Dioxygenase</keyword>
<keyword evidence="3" id="KW-0479">Metal-binding</keyword>
<dbReference type="Proteomes" id="UP000612055">
    <property type="component" value="Unassembled WGS sequence"/>
</dbReference>